<dbReference type="Gene3D" id="1.10.357.10">
    <property type="entry name" value="Tetracycline Repressor, domain 2"/>
    <property type="match status" value="1"/>
</dbReference>
<gene>
    <name evidence="6" type="ORF">T190607A01A_70019</name>
</gene>
<name>A0ABP1ERJ2_9FLAO</name>
<dbReference type="Pfam" id="PF00440">
    <property type="entry name" value="TetR_N"/>
    <property type="match status" value="1"/>
</dbReference>
<evidence type="ECO:0000256" key="3">
    <source>
        <dbReference type="ARBA" id="ARBA00023163"/>
    </source>
</evidence>
<dbReference type="InterPro" id="IPR001647">
    <property type="entry name" value="HTH_TetR"/>
</dbReference>
<dbReference type="PANTHER" id="PTHR47506:SF1">
    <property type="entry name" value="HTH-TYPE TRANSCRIPTIONAL REGULATOR YJDC"/>
    <property type="match status" value="1"/>
</dbReference>
<evidence type="ECO:0000256" key="1">
    <source>
        <dbReference type="ARBA" id="ARBA00023015"/>
    </source>
</evidence>
<feature type="domain" description="HTH tetR-type" evidence="5">
    <location>
        <begin position="5"/>
        <end position="65"/>
    </location>
</feature>
<evidence type="ECO:0000256" key="4">
    <source>
        <dbReference type="PROSITE-ProRule" id="PRU00335"/>
    </source>
</evidence>
<dbReference type="PROSITE" id="PS50977">
    <property type="entry name" value="HTH_TETR_2"/>
    <property type="match status" value="1"/>
</dbReference>
<keyword evidence="1" id="KW-0805">Transcription regulation</keyword>
<evidence type="ECO:0000313" key="7">
    <source>
        <dbReference type="Proteomes" id="UP001497416"/>
    </source>
</evidence>
<feature type="DNA-binding region" description="H-T-H motif" evidence="4">
    <location>
        <begin position="28"/>
        <end position="47"/>
    </location>
</feature>
<keyword evidence="3" id="KW-0804">Transcription</keyword>
<dbReference type="SUPFAM" id="SSF46689">
    <property type="entry name" value="Homeodomain-like"/>
    <property type="match status" value="1"/>
</dbReference>
<reference evidence="6 7" key="1">
    <citation type="submission" date="2024-05" db="EMBL/GenBank/DDBJ databases">
        <authorList>
            <person name="Duchaud E."/>
        </authorList>
    </citation>
    <scope>NUCLEOTIDE SEQUENCE [LARGE SCALE GENOMIC DNA]</scope>
    <source>
        <strain evidence="6">Ena-SAMPLE-TAB-13-05-2024-13:56:06:370-140302</strain>
    </source>
</reference>
<sequence length="187" mass="21026">MRPQKVLDNEILDGLSQVFRSKGYDGASLKDLSDATGLKKASLYHRFPSGKKEMADAVLHHIQNWVEEQVFFELLNEENSPNLRLQKGLNEIRLLYNGGKEICIFRALSLQSGLELFANEINTGMQKWISTFESLGLSFGLTPNEAKNEATKTLIKIQGSLIVSKGLDNIEVFENALQEIEMTYSKS</sequence>
<evidence type="ECO:0000313" key="6">
    <source>
        <dbReference type="EMBL" id="CAL2094372.1"/>
    </source>
</evidence>
<dbReference type="RefSeq" id="WP_348713903.1">
    <property type="nucleotide sequence ID" value="NZ_CAXIXY010000009.1"/>
</dbReference>
<organism evidence="6 7">
    <name type="scientific">Tenacibaculum platacis</name>
    <dbReference type="NCBI Taxonomy" id="3137852"/>
    <lineage>
        <taxon>Bacteria</taxon>
        <taxon>Pseudomonadati</taxon>
        <taxon>Bacteroidota</taxon>
        <taxon>Flavobacteriia</taxon>
        <taxon>Flavobacteriales</taxon>
        <taxon>Flavobacteriaceae</taxon>
        <taxon>Tenacibaculum</taxon>
    </lineage>
</organism>
<keyword evidence="7" id="KW-1185">Reference proteome</keyword>
<evidence type="ECO:0000259" key="5">
    <source>
        <dbReference type="PROSITE" id="PS50977"/>
    </source>
</evidence>
<dbReference type="InterPro" id="IPR009057">
    <property type="entry name" value="Homeodomain-like_sf"/>
</dbReference>
<protein>
    <submittedName>
        <fullName evidence="6">Transcriptional regulator, TetR family</fullName>
    </submittedName>
</protein>
<dbReference type="EMBL" id="CAXIXY010000009">
    <property type="protein sequence ID" value="CAL2094372.1"/>
    <property type="molecule type" value="Genomic_DNA"/>
</dbReference>
<accession>A0ABP1ERJ2</accession>
<keyword evidence="2 4" id="KW-0238">DNA-binding</keyword>
<proteinExistence type="predicted"/>
<dbReference type="PANTHER" id="PTHR47506">
    <property type="entry name" value="TRANSCRIPTIONAL REGULATORY PROTEIN"/>
    <property type="match status" value="1"/>
</dbReference>
<comment type="caution">
    <text evidence="6">The sequence shown here is derived from an EMBL/GenBank/DDBJ whole genome shotgun (WGS) entry which is preliminary data.</text>
</comment>
<evidence type="ECO:0000256" key="2">
    <source>
        <dbReference type="ARBA" id="ARBA00023125"/>
    </source>
</evidence>
<dbReference type="Proteomes" id="UP001497416">
    <property type="component" value="Unassembled WGS sequence"/>
</dbReference>